<evidence type="ECO:0000256" key="5">
    <source>
        <dbReference type="ARBA" id="ARBA00022692"/>
    </source>
</evidence>
<dbReference type="InterPro" id="IPR051789">
    <property type="entry name" value="Bact_Polyamine_Transport"/>
</dbReference>
<comment type="subcellular location">
    <subcellularLocation>
        <location evidence="1 8">Cell membrane</location>
        <topology evidence="1 8">Multi-pass membrane protein</topology>
    </subcellularLocation>
</comment>
<evidence type="ECO:0000313" key="11">
    <source>
        <dbReference type="EMBL" id="TCL61305.1"/>
    </source>
</evidence>
<dbReference type="InterPro" id="IPR000515">
    <property type="entry name" value="MetI-like"/>
</dbReference>
<reference evidence="13" key="3">
    <citation type="submission" date="2023-06" db="EMBL/GenBank/DDBJ databases">
        <title>Identification and characterization of horizontal gene transfer across gut microbiota members of farm animals based on homology search.</title>
        <authorList>
            <person name="Zeman M."/>
            <person name="Kubasova T."/>
            <person name="Jahodarova E."/>
            <person name="Nykrynova M."/>
            <person name="Rychlik I."/>
        </authorList>
    </citation>
    <scope>NUCLEOTIDE SEQUENCE [LARGE SCALE GENOMIC DNA]</scope>
    <source>
        <strain evidence="13">ET340</strain>
    </source>
</reference>
<dbReference type="Proteomes" id="UP001529380">
    <property type="component" value="Unassembled WGS sequence"/>
</dbReference>
<dbReference type="STRING" id="1650663.GCA_001486665_02877"/>
<dbReference type="OrthoDB" id="9782004at2"/>
<dbReference type="SUPFAM" id="SSF161098">
    <property type="entry name" value="MetI-like"/>
    <property type="match status" value="1"/>
</dbReference>
<dbReference type="PANTHER" id="PTHR43848">
    <property type="entry name" value="PUTRESCINE TRANSPORT SYSTEM PERMEASE PROTEIN POTI"/>
    <property type="match status" value="1"/>
</dbReference>
<feature type="domain" description="ABC transmembrane type-1" evidence="9">
    <location>
        <begin position="63"/>
        <end position="271"/>
    </location>
</feature>
<evidence type="ECO:0000256" key="4">
    <source>
        <dbReference type="ARBA" id="ARBA00022475"/>
    </source>
</evidence>
<dbReference type="PROSITE" id="PS50928">
    <property type="entry name" value="ABC_TM1"/>
    <property type="match status" value="1"/>
</dbReference>
<evidence type="ECO:0000256" key="6">
    <source>
        <dbReference type="ARBA" id="ARBA00022989"/>
    </source>
</evidence>
<keyword evidence="4" id="KW-1003">Cell membrane</keyword>
<dbReference type="GO" id="GO:0005886">
    <property type="term" value="C:plasma membrane"/>
    <property type="evidence" value="ECO:0007669"/>
    <property type="project" value="UniProtKB-SubCell"/>
</dbReference>
<dbReference type="PANTHER" id="PTHR43848:SF2">
    <property type="entry name" value="PUTRESCINE TRANSPORT SYSTEM PERMEASE PROTEIN POTI"/>
    <property type="match status" value="1"/>
</dbReference>
<dbReference type="Pfam" id="PF00528">
    <property type="entry name" value="BPD_transp_1"/>
    <property type="match status" value="1"/>
</dbReference>
<feature type="transmembrane region" description="Helical" evidence="8">
    <location>
        <begin position="255"/>
        <end position="274"/>
    </location>
</feature>
<evidence type="ECO:0000313" key="10">
    <source>
        <dbReference type="EMBL" id="MDM8201674.1"/>
    </source>
</evidence>
<organism evidence="11 12">
    <name type="scientific">Allofournierella massiliensis</name>
    <dbReference type="NCBI Taxonomy" id="1650663"/>
    <lineage>
        <taxon>Bacteria</taxon>
        <taxon>Bacillati</taxon>
        <taxon>Bacillota</taxon>
        <taxon>Clostridia</taxon>
        <taxon>Eubacteriales</taxon>
        <taxon>Oscillospiraceae</taxon>
        <taxon>Allofournierella</taxon>
    </lineage>
</organism>
<keyword evidence="13" id="KW-1185">Reference proteome</keyword>
<evidence type="ECO:0000256" key="3">
    <source>
        <dbReference type="ARBA" id="ARBA00022448"/>
    </source>
</evidence>
<feature type="transmembrane region" description="Helical" evidence="8">
    <location>
        <begin position="149"/>
        <end position="172"/>
    </location>
</feature>
<name>A0A4R1R6T9_9FIRM</name>
<protein>
    <submittedName>
        <fullName evidence="10">ABC transporter permease</fullName>
    </submittedName>
    <submittedName>
        <fullName evidence="11">Spermidine/putrescine transport system permease protein</fullName>
    </submittedName>
</protein>
<accession>A0A4R1R6T9</accession>
<evidence type="ECO:0000256" key="7">
    <source>
        <dbReference type="ARBA" id="ARBA00023136"/>
    </source>
</evidence>
<dbReference type="InterPro" id="IPR035906">
    <property type="entry name" value="MetI-like_sf"/>
</dbReference>
<evidence type="ECO:0000256" key="1">
    <source>
        <dbReference type="ARBA" id="ARBA00004651"/>
    </source>
</evidence>
<comment type="caution">
    <text evidence="11">The sequence shown here is derived from an EMBL/GenBank/DDBJ whole genome shotgun (WGS) entry which is preliminary data.</text>
</comment>
<proteinExistence type="inferred from homology"/>
<dbReference type="Gene3D" id="1.10.3720.10">
    <property type="entry name" value="MetI-like"/>
    <property type="match status" value="1"/>
</dbReference>
<gene>
    <name evidence="11" type="ORF">EDD77_10243</name>
    <name evidence="10" type="ORF">QUW08_10305</name>
</gene>
<feature type="transmembrane region" description="Helical" evidence="8">
    <location>
        <begin position="62"/>
        <end position="86"/>
    </location>
</feature>
<dbReference type="CDD" id="cd06261">
    <property type="entry name" value="TM_PBP2"/>
    <property type="match status" value="1"/>
</dbReference>
<dbReference type="RefSeq" id="WP_058966121.1">
    <property type="nucleotide sequence ID" value="NZ_CABKVM010000019.1"/>
</dbReference>
<evidence type="ECO:0000256" key="8">
    <source>
        <dbReference type="RuleBase" id="RU363032"/>
    </source>
</evidence>
<evidence type="ECO:0000313" key="12">
    <source>
        <dbReference type="Proteomes" id="UP000295184"/>
    </source>
</evidence>
<dbReference type="GeneID" id="97381260"/>
<keyword evidence="6 8" id="KW-1133">Transmembrane helix</keyword>
<reference evidence="10 13" key="2">
    <citation type="submission" date="2023-06" db="EMBL/GenBank/DDBJ databases">
        <title>Identification and characterization of horizontal gene transfer across gut microbiota members of farm animals based on homology search.</title>
        <authorList>
            <person name="Schwarzerova J."/>
            <person name="Nykrynova M."/>
            <person name="Jureckova K."/>
            <person name="Cejkova D."/>
            <person name="Rychlik I."/>
        </authorList>
    </citation>
    <scope>NUCLEOTIDE SEQUENCE [LARGE SCALE GENOMIC DNA]</scope>
    <source>
        <strain evidence="10 13">ET340</strain>
    </source>
</reference>
<evidence type="ECO:0000313" key="13">
    <source>
        <dbReference type="Proteomes" id="UP001529380"/>
    </source>
</evidence>
<dbReference type="AlphaFoldDB" id="A0A4R1R6T9"/>
<keyword evidence="5 8" id="KW-0812">Transmembrane</keyword>
<feature type="transmembrane region" description="Helical" evidence="8">
    <location>
        <begin position="107"/>
        <end position="129"/>
    </location>
</feature>
<evidence type="ECO:0000256" key="2">
    <source>
        <dbReference type="ARBA" id="ARBA00007069"/>
    </source>
</evidence>
<feature type="transmembrane region" description="Helical" evidence="8">
    <location>
        <begin position="12"/>
        <end position="33"/>
    </location>
</feature>
<dbReference type="EMBL" id="JAUDCL010000018">
    <property type="protein sequence ID" value="MDM8201674.1"/>
    <property type="molecule type" value="Genomic_DNA"/>
</dbReference>
<dbReference type="GO" id="GO:0055085">
    <property type="term" value="P:transmembrane transport"/>
    <property type="evidence" value="ECO:0007669"/>
    <property type="project" value="InterPro"/>
</dbReference>
<evidence type="ECO:0000259" key="9">
    <source>
        <dbReference type="PROSITE" id="PS50928"/>
    </source>
</evidence>
<comment type="similarity">
    <text evidence="2">Belongs to the binding-protein-dependent transport system permease family. CysTW subfamily.</text>
</comment>
<keyword evidence="7 8" id="KW-0472">Membrane</keyword>
<reference evidence="11 12" key="1">
    <citation type="submission" date="2019-03" db="EMBL/GenBank/DDBJ databases">
        <title>Genomic Encyclopedia of Type Strains, Phase IV (KMG-IV): sequencing the most valuable type-strain genomes for metagenomic binning, comparative biology and taxonomic classification.</title>
        <authorList>
            <person name="Goeker M."/>
        </authorList>
    </citation>
    <scope>NUCLEOTIDE SEQUENCE [LARGE SCALE GENOMIC DNA]</scope>
    <source>
        <strain evidence="11 12">DSM 100451</strain>
    </source>
</reference>
<reference evidence="10 13" key="4">
    <citation type="submission" date="2023-06" db="EMBL/GenBank/DDBJ databases">
        <authorList>
            <person name="Zeman M."/>
            <person name="Kubasova T."/>
            <person name="Jahodarova E."/>
            <person name="Nykrynova M."/>
            <person name="Rychlik I."/>
        </authorList>
    </citation>
    <scope>NUCLEOTIDE SEQUENCE [LARGE SCALE GENOMIC DNA]</scope>
    <source>
        <strain evidence="10 13">ET340</strain>
    </source>
</reference>
<keyword evidence="3 8" id="KW-0813">Transport</keyword>
<dbReference type="EMBL" id="SLUM01000002">
    <property type="protein sequence ID" value="TCL61305.1"/>
    <property type="molecule type" value="Genomic_DNA"/>
</dbReference>
<dbReference type="Proteomes" id="UP000295184">
    <property type="component" value="Unassembled WGS sequence"/>
</dbReference>
<sequence length="286" mass="32181">MKKQHLAALQKVYLCLIFSFLYVPIAVMMVFSFNESKSRTLFTGFTLKWYQSLLHNEMILEALWLSLVVAFLAATVATILGVMASIGISGMKKRTQGVINTVSYLPVVNPEIITGVSLMMLFVVYVNIAHWLNSNPSVPGFLKFLPENIFGFGTLLIAHITFCVPYVIFNVAPKLRRMDVRMYEAALDLGCNPRQAFFKVVLPELMPAILSAFLISLTYSIDDFIISYFSCGTLQTLPIAIYSMTRKKVSPEINALSTIMFVAILCIILVSNALESRSYRKKRIKE</sequence>
<feature type="transmembrane region" description="Helical" evidence="8">
    <location>
        <begin position="200"/>
        <end position="219"/>
    </location>
</feature>